<dbReference type="EMBL" id="CP003191">
    <property type="protein sequence ID" value="AEW22213.1"/>
    <property type="molecule type" value="Genomic_DNA"/>
</dbReference>
<dbReference type="KEGG" id="tfo:BFO_2911"/>
<organism evidence="1 2">
    <name type="scientific">Tannerella forsythia (strain ATCC 43037 / JCM 10827 / CCUG 21028 A / KCTC 5666 / FDC 338)</name>
    <name type="common">Bacteroides forsythus</name>
    <dbReference type="NCBI Taxonomy" id="203275"/>
    <lineage>
        <taxon>Bacteria</taxon>
        <taxon>Pseudomonadati</taxon>
        <taxon>Bacteroidota</taxon>
        <taxon>Bacteroidia</taxon>
        <taxon>Bacteroidales</taxon>
        <taxon>Tannerellaceae</taxon>
        <taxon>Tannerella</taxon>
    </lineage>
</organism>
<dbReference type="Proteomes" id="UP000005436">
    <property type="component" value="Chromosome"/>
</dbReference>
<reference evidence="2" key="1">
    <citation type="submission" date="2011-12" db="EMBL/GenBank/DDBJ databases">
        <title>Complete sequence of Tannerella forsythia ATCC 43037.</title>
        <authorList>
            <person name="Dewhirst F."/>
            <person name="Tanner A."/>
            <person name="Izard J."/>
            <person name="Brinkac L."/>
            <person name="Durkin A.S."/>
            <person name="Hostetler J."/>
            <person name="Shetty J."/>
            <person name="Torralba M."/>
            <person name="Gill S."/>
            <person name="Nelson K."/>
        </authorList>
    </citation>
    <scope>NUCLEOTIDE SEQUENCE [LARGE SCALE GENOMIC DNA]</scope>
    <source>
        <strain evidence="2">ATCC 43037 / JCM 10827 / CCUG 33226 / KCTC 5666 / FDC 338</strain>
    </source>
</reference>
<evidence type="ECO:0000313" key="2">
    <source>
        <dbReference type="Proteomes" id="UP000005436"/>
    </source>
</evidence>
<dbReference type="AlphaFoldDB" id="G8UNV9"/>
<protein>
    <submittedName>
        <fullName evidence="1">Uncharacterized protein</fullName>
    </submittedName>
</protein>
<keyword evidence="2" id="KW-1185">Reference proteome</keyword>
<evidence type="ECO:0000313" key="1">
    <source>
        <dbReference type="EMBL" id="AEW22213.1"/>
    </source>
</evidence>
<dbReference type="HOGENOM" id="CLU_3141631_0_0_10"/>
<name>G8UNV9_TANFA</name>
<sequence length="49" mass="5977">MVSSYTRYAYNLFGYVNNRLNLSESIRLIRWVIFLYMVDKKIDKVVWVV</sequence>
<proteinExistence type="predicted"/>
<accession>G8UNV9</accession>
<gene>
    <name evidence="1" type="ordered locus">BFO_2911</name>
</gene>